<dbReference type="OrthoDB" id="1445834at2"/>
<evidence type="ECO:0000313" key="3">
    <source>
        <dbReference type="Proteomes" id="UP000429785"/>
    </source>
</evidence>
<evidence type="ECO:0000313" key="2">
    <source>
        <dbReference type="EMBL" id="KAB7528931.1"/>
    </source>
</evidence>
<dbReference type="EMBL" id="WELG01000002">
    <property type="protein sequence ID" value="KAB7528931.1"/>
    <property type="molecule type" value="Genomic_DNA"/>
</dbReference>
<comment type="caution">
    <text evidence="2">The sequence shown here is derived from an EMBL/GenBank/DDBJ whole genome shotgun (WGS) entry which is preliminary data.</text>
</comment>
<dbReference type="AlphaFoldDB" id="A0A6I1DYI8"/>
<keyword evidence="1" id="KW-0472">Membrane</keyword>
<protein>
    <submittedName>
        <fullName evidence="2">Uncharacterized protein</fullName>
    </submittedName>
</protein>
<dbReference type="RefSeq" id="WP_129655191.1">
    <property type="nucleotide sequence ID" value="NZ_ML142912.1"/>
</dbReference>
<organism evidence="2 3">
    <name type="scientific">Flagellimonas olearia</name>
    <dbReference type="NCBI Taxonomy" id="552546"/>
    <lineage>
        <taxon>Bacteria</taxon>
        <taxon>Pseudomonadati</taxon>
        <taxon>Bacteroidota</taxon>
        <taxon>Flavobacteriia</taxon>
        <taxon>Flavobacteriales</taxon>
        <taxon>Flavobacteriaceae</taxon>
        <taxon>Flagellimonas</taxon>
    </lineage>
</organism>
<sequence length="112" mass="12825">MFGSVLLLMAMTGPMVLLATILHFLFPDKSVNKLHQWIPPAITAISVWSLCTCWLWFYLFNLYVTLPAFSLAVVLHMYAIRKKLNPKLKRVNSALLIATLIMGFISFVYFDI</sequence>
<keyword evidence="1" id="KW-1133">Transmembrane helix</keyword>
<feature type="transmembrane region" description="Helical" evidence="1">
    <location>
        <begin position="63"/>
        <end position="80"/>
    </location>
</feature>
<accession>A0A6I1DYI8</accession>
<dbReference type="Proteomes" id="UP000429785">
    <property type="component" value="Unassembled WGS sequence"/>
</dbReference>
<proteinExistence type="predicted"/>
<keyword evidence="1" id="KW-0812">Transmembrane</keyword>
<name>A0A6I1DYI8_9FLAO</name>
<gene>
    <name evidence="2" type="ORF">F8C76_13870</name>
</gene>
<feature type="transmembrane region" description="Helical" evidence="1">
    <location>
        <begin position="92"/>
        <end position="110"/>
    </location>
</feature>
<evidence type="ECO:0000256" key="1">
    <source>
        <dbReference type="SAM" id="Phobius"/>
    </source>
</evidence>
<feature type="transmembrane region" description="Helical" evidence="1">
    <location>
        <begin position="6"/>
        <end position="25"/>
    </location>
</feature>
<reference evidence="2 3" key="1">
    <citation type="submission" date="2019-10" db="EMBL/GenBank/DDBJ databases">
        <title>Muricauda olearia CL-SS4 JCM15563 genome.</title>
        <authorList>
            <person name="Liu L."/>
        </authorList>
    </citation>
    <scope>NUCLEOTIDE SEQUENCE [LARGE SCALE GENOMIC DNA]</scope>
    <source>
        <strain evidence="2 3">CL-SS4</strain>
    </source>
</reference>